<evidence type="ECO:0000256" key="2">
    <source>
        <dbReference type="ARBA" id="ARBA00023125"/>
    </source>
</evidence>
<keyword evidence="1" id="KW-0805">Transcription regulation</keyword>
<protein>
    <submittedName>
        <fullName evidence="6">Putative HTH-type transcriptional regulator YbbH</fullName>
    </submittedName>
</protein>
<keyword evidence="7" id="KW-1185">Reference proteome</keyword>
<sequence>MSTAGVFERIQINFHLLSSKEKEIAEYIRKHKDLMLNINIKELAQKVETSTSTITRFCKKIGCNNFVEFKIMLSREVAPTETSENTFAQVGNTYLQIIQSTIEMIDPAIIKQIVQLIINSRVIHIYGIGSSGLTSLEMKNRLVRFGLLVDAIIDPHMMLMDASLLTSNDLVICLSNTGLTREVIDAAREAKSHEATVVSITNYNHTPLTDTSDIVLFTSNLRRSDELQLVQSQLAFYFIIDVISMLLAEDAELLAKRQETLRVLYQHKQG</sequence>
<dbReference type="PROSITE" id="PS51071">
    <property type="entry name" value="HTH_RPIR"/>
    <property type="match status" value="1"/>
</dbReference>
<keyword evidence="3" id="KW-0804">Transcription</keyword>
<dbReference type="PANTHER" id="PTHR30514:SF21">
    <property type="entry name" value="RPIR-FAMILY TRANSCRIPTIONAL REGULATOR"/>
    <property type="match status" value="1"/>
</dbReference>
<dbReference type="PROSITE" id="PS51464">
    <property type="entry name" value="SIS"/>
    <property type="match status" value="1"/>
</dbReference>
<dbReference type="eggNOG" id="COG1737">
    <property type="taxonomic scope" value="Bacteria"/>
</dbReference>
<organism evidence="6 7">
    <name type="scientific">Brevibacillus laterosporus LMG 15441</name>
    <dbReference type="NCBI Taxonomy" id="1042163"/>
    <lineage>
        <taxon>Bacteria</taxon>
        <taxon>Bacillati</taxon>
        <taxon>Bacillota</taxon>
        <taxon>Bacilli</taxon>
        <taxon>Bacillales</taxon>
        <taxon>Paenibacillaceae</taxon>
        <taxon>Brevibacillus</taxon>
    </lineage>
</organism>
<dbReference type="SUPFAM" id="SSF46689">
    <property type="entry name" value="Homeodomain-like"/>
    <property type="match status" value="1"/>
</dbReference>
<dbReference type="InterPro" id="IPR009057">
    <property type="entry name" value="Homeodomain-like_sf"/>
</dbReference>
<dbReference type="InterPro" id="IPR047640">
    <property type="entry name" value="RpiR-like"/>
</dbReference>
<dbReference type="GO" id="GO:0097367">
    <property type="term" value="F:carbohydrate derivative binding"/>
    <property type="evidence" value="ECO:0007669"/>
    <property type="project" value="InterPro"/>
</dbReference>
<dbReference type="STRING" id="1042163.BRLA_c026280"/>
<evidence type="ECO:0000259" key="5">
    <source>
        <dbReference type="PROSITE" id="PS51464"/>
    </source>
</evidence>
<dbReference type="GO" id="GO:0003677">
    <property type="term" value="F:DNA binding"/>
    <property type="evidence" value="ECO:0007669"/>
    <property type="project" value="UniProtKB-KW"/>
</dbReference>
<accession>A0A075R330</accession>
<dbReference type="InterPro" id="IPR000281">
    <property type="entry name" value="HTH_RpiR"/>
</dbReference>
<dbReference type="Pfam" id="PF01418">
    <property type="entry name" value="HTH_6"/>
    <property type="match status" value="1"/>
</dbReference>
<dbReference type="Gene3D" id="3.40.50.10490">
    <property type="entry name" value="Glucose-6-phosphate isomerase like protein, domain 1"/>
    <property type="match status" value="1"/>
</dbReference>
<dbReference type="EMBL" id="CP007806">
    <property type="protein sequence ID" value="AIG26947.1"/>
    <property type="molecule type" value="Genomic_DNA"/>
</dbReference>
<dbReference type="SUPFAM" id="SSF53697">
    <property type="entry name" value="SIS domain"/>
    <property type="match status" value="1"/>
</dbReference>
<dbReference type="Proteomes" id="UP000005850">
    <property type="component" value="Chromosome"/>
</dbReference>
<evidence type="ECO:0000256" key="1">
    <source>
        <dbReference type="ARBA" id="ARBA00023015"/>
    </source>
</evidence>
<dbReference type="InterPro" id="IPR036388">
    <property type="entry name" value="WH-like_DNA-bd_sf"/>
</dbReference>
<keyword evidence="2" id="KW-0238">DNA-binding</keyword>
<name>A0A075R330_BRELA</name>
<dbReference type="PANTHER" id="PTHR30514">
    <property type="entry name" value="GLUCOKINASE"/>
    <property type="match status" value="1"/>
</dbReference>
<gene>
    <name evidence="6" type="primary">ybbH_1</name>
    <name evidence="6" type="ORF">BRLA_c026280</name>
</gene>
<reference evidence="6 7" key="1">
    <citation type="journal article" date="2011" name="J. Bacteriol.">
        <title>Genome sequence of Brevibacillus laterosporus LMG 15441, a pathogen of invertebrates.</title>
        <authorList>
            <person name="Djukic M."/>
            <person name="Poehlein A."/>
            <person name="Thurmer A."/>
            <person name="Daniel R."/>
        </authorList>
    </citation>
    <scope>NUCLEOTIDE SEQUENCE [LARGE SCALE GENOMIC DNA]</scope>
    <source>
        <strain evidence="6 7">LMG 15441</strain>
    </source>
</reference>
<dbReference type="GO" id="GO:1901135">
    <property type="term" value="P:carbohydrate derivative metabolic process"/>
    <property type="evidence" value="ECO:0007669"/>
    <property type="project" value="InterPro"/>
</dbReference>
<evidence type="ECO:0000256" key="3">
    <source>
        <dbReference type="ARBA" id="ARBA00023163"/>
    </source>
</evidence>
<dbReference type="GO" id="GO:0003700">
    <property type="term" value="F:DNA-binding transcription factor activity"/>
    <property type="evidence" value="ECO:0007669"/>
    <property type="project" value="InterPro"/>
</dbReference>
<dbReference type="RefSeq" id="WP_003336233.1">
    <property type="nucleotide sequence ID" value="NZ_CP007806.1"/>
</dbReference>
<dbReference type="InterPro" id="IPR035472">
    <property type="entry name" value="RpiR-like_SIS"/>
</dbReference>
<evidence type="ECO:0000313" key="7">
    <source>
        <dbReference type="Proteomes" id="UP000005850"/>
    </source>
</evidence>
<dbReference type="AlphaFoldDB" id="A0A075R330"/>
<dbReference type="CDD" id="cd05013">
    <property type="entry name" value="SIS_RpiR"/>
    <property type="match status" value="1"/>
</dbReference>
<evidence type="ECO:0000259" key="4">
    <source>
        <dbReference type="PROSITE" id="PS51071"/>
    </source>
</evidence>
<dbReference type="Gene3D" id="1.10.10.10">
    <property type="entry name" value="Winged helix-like DNA-binding domain superfamily/Winged helix DNA-binding domain"/>
    <property type="match status" value="1"/>
</dbReference>
<proteinExistence type="predicted"/>
<dbReference type="Pfam" id="PF01380">
    <property type="entry name" value="SIS"/>
    <property type="match status" value="1"/>
</dbReference>
<dbReference type="InterPro" id="IPR046348">
    <property type="entry name" value="SIS_dom_sf"/>
</dbReference>
<evidence type="ECO:0000313" key="6">
    <source>
        <dbReference type="EMBL" id="AIG26947.1"/>
    </source>
</evidence>
<dbReference type="KEGG" id="blr:BRLA_c026280"/>
<feature type="domain" description="SIS" evidence="5">
    <location>
        <begin position="113"/>
        <end position="253"/>
    </location>
</feature>
<feature type="domain" description="HTH rpiR-type" evidence="4">
    <location>
        <begin position="4"/>
        <end position="80"/>
    </location>
</feature>
<dbReference type="HOGENOM" id="CLU_055769_0_3_9"/>
<dbReference type="InterPro" id="IPR001347">
    <property type="entry name" value="SIS_dom"/>
</dbReference>